<feature type="non-terminal residue" evidence="3">
    <location>
        <position position="1"/>
    </location>
</feature>
<dbReference type="Gene3D" id="2.60.40.1120">
    <property type="entry name" value="Carboxypeptidase-like, regulatory domain"/>
    <property type="match status" value="2"/>
</dbReference>
<keyword evidence="1" id="KW-0472">Membrane</keyword>
<evidence type="ECO:0000313" key="3">
    <source>
        <dbReference type="EMBL" id="TXG78181.1"/>
    </source>
</evidence>
<dbReference type="PROSITE" id="PS50853">
    <property type="entry name" value="FN3"/>
    <property type="match status" value="1"/>
</dbReference>
<dbReference type="EMBL" id="SSDS01000025">
    <property type="protein sequence ID" value="TXG78181.1"/>
    <property type="molecule type" value="Genomic_DNA"/>
</dbReference>
<dbReference type="CDD" id="cd00063">
    <property type="entry name" value="FN3"/>
    <property type="match status" value="1"/>
</dbReference>
<feature type="transmembrane region" description="Helical" evidence="1">
    <location>
        <begin position="477"/>
        <end position="496"/>
    </location>
</feature>
<evidence type="ECO:0000313" key="4">
    <source>
        <dbReference type="Proteomes" id="UP000321026"/>
    </source>
</evidence>
<proteinExistence type="predicted"/>
<keyword evidence="1" id="KW-0812">Transmembrane</keyword>
<evidence type="ECO:0000259" key="2">
    <source>
        <dbReference type="PROSITE" id="PS50853"/>
    </source>
</evidence>
<accession>A0A5C7J9A2</accession>
<organism evidence="3 4">
    <name type="scientific">Candidatus Dojkabacteria bacterium</name>
    <dbReference type="NCBI Taxonomy" id="2099670"/>
    <lineage>
        <taxon>Bacteria</taxon>
        <taxon>Candidatus Dojkabacteria</taxon>
    </lineage>
</organism>
<sequence>ATKSVIKYGTSLKSLTKSVSSSTFTTDQFITLTGLSPKTVYYFQVTSTTPAGKQITSDVYTFKTAVDSEIPTVNLDSFVATSNETILTLLGGSGSEAQVKNNYIVIPTGTVFQFKFALTAPSGAKVQAVIMKSDVLGTNTFVKQQEASTEIVNLIEIEPGVYAGNLQTNNKSGKYEIYARITDKNGNITEQKIANLKVINKFTVQNKNSGKNIEGARVLFYIFNESTGKYQIIPTSALSEGNPVYTDKFGQVNTVLPQARYKVEVSRLGFKDQTVKFTIGIKDDQNFPLVQMEKEGFNLISTIKYYLRTANDIFLFNTQIYAQILTGSARFFDLVAFVILLSMVILALFSFSRKNHVPVSSFKSYFFYLKDKNARNERYIHGVVYDDHDVPISQANVYLTKEVDEAIISHVKTNKNGEFFFKKGKDKYLIMVMKKGYKSTSLLKYEERDHVKFKVNLEQEGGVREIAHSLGHMIETVLGMGFEVILIASLIFEILFLNSFGILKTLPFLALSGFNLLLWTLHIRHRHWEN</sequence>
<feature type="domain" description="Fibronectin type-III" evidence="2">
    <location>
        <begin position="1"/>
        <end position="67"/>
    </location>
</feature>
<dbReference type="InterPro" id="IPR013783">
    <property type="entry name" value="Ig-like_fold"/>
</dbReference>
<dbReference type="AlphaFoldDB" id="A0A5C7J9A2"/>
<feature type="transmembrane region" description="Helical" evidence="1">
    <location>
        <begin position="502"/>
        <end position="521"/>
    </location>
</feature>
<gene>
    <name evidence="3" type="ORF">E6Q11_01560</name>
</gene>
<name>A0A5C7J9A2_9BACT</name>
<comment type="caution">
    <text evidence="3">The sequence shown here is derived from an EMBL/GenBank/DDBJ whole genome shotgun (WGS) entry which is preliminary data.</text>
</comment>
<dbReference type="Proteomes" id="UP000321026">
    <property type="component" value="Unassembled WGS sequence"/>
</dbReference>
<dbReference type="Gene3D" id="2.60.40.10">
    <property type="entry name" value="Immunoglobulins"/>
    <property type="match status" value="1"/>
</dbReference>
<evidence type="ECO:0000256" key="1">
    <source>
        <dbReference type="SAM" id="Phobius"/>
    </source>
</evidence>
<dbReference type="InterPro" id="IPR003961">
    <property type="entry name" value="FN3_dom"/>
</dbReference>
<keyword evidence="1" id="KW-1133">Transmembrane helix</keyword>
<feature type="transmembrane region" description="Helical" evidence="1">
    <location>
        <begin position="331"/>
        <end position="351"/>
    </location>
</feature>
<protein>
    <recommendedName>
        <fullName evidence="2">Fibronectin type-III domain-containing protein</fullName>
    </recommendedName>
</protein>
<reference evidence="3 4" key="1">
    <citation type="submission" date="2018-09" db="EMBL/GenBank/DDBJ databases">
        <title>Metagenome Assembled Genomes from an Advanced Water Purification Facility.</title>
        <authorList>
            <person name="Stamps B.W."/>
            <person name="Spear J.R."/>
        </authorList>
    </citation>
    <scope>NUCLEOTIDE SEQUENCE [LARGE SCALE GENOMIC DNA]</scope>
    <source>
        <strain evidence="3">Bin_63_2</strain>
    </source>
</reference>
<dbReference type="InterPro" id="IPR008969">
    <property type="entry name" value="CarboxyPept-like_regulatory"/>
</dbReference>
<dbReference type="SUPFAM" id="SSF49464">
    <property type="entry name" value="Carboxypeptidase regulatory domain-like"/>
    <property type="match status" value="1"/>
</dbReference>